<evidence type="ECO:0000313" key="4">
    <source>
        <dbReference type="EMBL" id="NYI69638.1"/>
    </source>
</evidence>
<dbReference type="AlphaFoldDB" id="A0A7Z0D690"/>
<evidence type="ECO:0000313" key="5">
    <source>
        <dbReference type="Proteomes" id="UP000527616"/>
    </source>
</evidence>
<accession>A0A7Z0D690</accession>
<dbReference type="InterPro" id="IPR009057">
    <property type="entry name" value="Homeodomain-like_sf"/>
</dbReference>
<dbReference type="PANTHER" id="PTHR30055">
    <property type="entry name" value="HTH-TYPE TRANSCRIPTIONAL REGULATOR RUTR"/>
    <property type="match status" value="1"/>
</dbReference>
<feature type="domain" description="HTH tetR-type" evidence="3">
    <location>
        <begin position="10"/>
        <end position="70"/>
    </location>
</feature>
<dbReference type="Gene3D" id="1.10.357.10">
    <property type="entry name" value="Tetracycline Repressor, domain 2"/>
    <property type="match status" value="1"/>
</dbReference>
<dbReference type="InterPro" id="IPR001647">
    <property type="entry name" value="HTH_TetR"/>
</dbReference>
<dbReference type="SUPFAM" id="SSF46689">
    <property type="entry name" value="Homeodomain-like"/>
    <property type="match status" value="1"/>
</dbReference>
<proteinExistence type="predicted"/>
<keyword evidence="5" id="KW-1185">Reference proteome</keyword>
<reference evidence="4 5" key="1">
    <citation type="submission" date="2020-07" db="EMBL/GenBank/DDBJ databases">
        <title>Sequencing the genomes of 1000 actinobacteria strains.</title>
        <authorList>
            <person name="Klenk H.-P."/>
        </authorList>
    </citation>
    <scope>NUCLEOTIDE SEQUENCE [LARGE SCALE GENOMIC DNA]</scope>
    <source>
        <strain evidence="4 5">DSM 103164</strain>
    </source>
</reference>
<dbReference type="Pfam" id="PF00440">
    <property type="entry name" value="TetR_N"/>
    <property type="match status" value="1"/>
</dbReference>
<feature type="DNA-binding region" description="H-T-H motif" evidence="2">
    <location>
        <begin position="33"/>
        <end position="52"/>
    </location>
</feature>
<sequence length="189" mass="20406">MSADASARRRLSRADWIAAARALLAEQGVERLAVEPLARRVGATKGSFYWHFADRGALLEAVLADWSDRATAAVITEVERAPDDERLAALLAHALGEADDEDEALERAVLAAADDPRVTPAVARVHAARVEYLCRLFADRGLPPARAQARARICYAAYLGGRQLDALPGGPPGARVAYREELLRMVTAP</sequence>
<gene>
    <name evidence="4" type="ORF">GGQ54_000198</name>
</gene>
<dbReference type="RefSeq" id="WP_218843582.1">
    <property type="nucleotide sequence ID" value="NZ_JACBZS010000001.1"/>
</dbReference>
<dbReference type="Proteomes" id="UP000527616">
    <property type="component" value="Unassembled WGS sequence"/>
</dbReference>
<comment type="caution">
    <text evidence="4">The sequence shown here is derived from an EMBL/GenBank/DDBJ whole genome shotgun (WGS) entry which is preliminary data.</text>
</comment>
<dbReference type="InterPro" id="IPR050109">
    <property type="entry name" value="HTH-type_TetR-like_transc_reg"/>
</dbReference>
<organism evidence="4 5">
    <name type="scientific">Naumannella cuiyingiana</name>
    <dbReference type="NCBI Taxonomy" id="1347891"/>
    <lineage>
        <taxon>Bacteria</taxon>
        <taxon>Bacillati</taxon>
        <taxon>Actinomycetota</taxon>
        <taxon>Actinomycetes</taxon>
        <taxon>Propionibacteriales</taxon>
        <taxon>Propionibacteriaceae</taxon>
        <taxon>Naumannella</taxon>
    </lineage>
</organism>
<dbReference type="GO" id="GO:0003700">
    <property type="term" value="F:DNA-binding transcription factor activity"/>
    <property type="evidence" value="ECO:0007669"/>
    <property type="project" value="TreeGrafter"/>
</dbReference>
<evidence type="ECO:0000256" key="1">
    <source>
        <dbReference type="ARBA" id="ARBA00023125"/>
    </source>
</evidence>
<dbReference type="PROSITE" id="PS50977">
    <property type="entry name" value="HTH_TETR_2"/>
    <property type="match status" value="1"/>
</dbReference>
<name>A0A7Z0D690_9ACTN</name>
<dbReference type="EMBL" id="JACBZS010000001">
    <property type="protein sequence ID" value="NYI69638.1"/>
    <property type="molecule type" value="Genomic_DNA"/>
</dbReference>
<protein>
    <submittedName>
        <fullName evidence="4">AcrR family transcriptional regulator</fullName>
    </submittedName>
</protein>
<dbReference type="PRINTS" id="PR00455">
    <property type="entry name" value="HTHTETR"/>
</dbReference>
<evidence type="ECO:0000256" key="2">
    <source>
        <dbReference type="PROSITE-ProRule" id="PRU00335"/>
    </source>
</evidence>
<keyword evidence="1 2" id="KW-0238">DNA-binding</keyword>
<evidence type="ECO:0000259" key="3">
    <source>
        <dbReference type="PROSITE" id="PS50977"/>
    </source>
</evidence>
<dbReference type="GO" id="GO:0000976">
    <property type="term" value="F:transcription cis-regulatory region binding"/>
    <property type="evidence" value="ECO:0007669"/>
    <property type="project" value="TreeGrafter"/>
</dbReference>
<dbReference type="PANTHER" id="PTHR30055:SF239">
    <property type="entry name" value="TRANSCRIPTIONAL REGULATORY PROTEIN"/>
    <property type="match status" value="1"/>
</dbReference>